<dbReference type="Gene3D" id="3.20.20.80">
    <property type="entry name" value="Glycosidases"/>
    <property type="match status" value="1"/>
</dbReference>
<name>A0A2N3N7S2_9PEZI</name>
<dbReference type="VEuPathDB" id="FungiDB:jhhlp_005356"/>
<sequence>MEEIEKVVDYMVYMTYNLHGQTETLGSLSMITKARVLSNKVIVGVSSYSYSFCMATAGYTGMDCSYTGSSTVSDAKPGQYTNTSSYLANTEIKEIISNNGNIQTWVDKDSDSNILVYDDIEWVAWMDDATKKRREELYRSYHFRGTCDWAVDLQNFVEPPNYTGGDTASNADNIGWLDVKQNLFETGRPTCDLERRTGSWVSISCTKDEVASVTSYLPWQRWEAADASSAWDDGDF</sequence>
<dbReference type="AlphaFoldDB" id="A0A2N3N7S2"/>
<dbReference type="InterPro" id="IPR017853">
    <property type="entry name" value="GH"/>
</dbReference>
<dbReference type="Proteomes" id="UP000233524">
    <property type="component" value="Unassembled WGS sequence"/>
</dbReference>
<dbReference type="OrthoDB" id="73875at2759"/>
<keyword evidence="2" id="KW-0147">Chitin-binding</keyword>
<organism evidence="5 6">
    <name type="scientific">Lomentospora prolificans</name>
    <dbReference type="NCBI Taxonomy" id="41688"/>
    <lineage>
        <taxon>Eukaryota</taxon>
        <taxon>Fungi</taxon>
        <taxon>Dikarya</taxon>
        <taxon>Ascomycota</taxon>
        <taxon>Pezizomycotina</taxon>
        <taxon>Sordariomycetes</taxon>
        <taxon>Hypocreomycetidae</taxon>
        <taxon>Microascales</taxon>
        <taxon>Microascaceae</taxon>
        <taxon>Lomentospora</taxon>
    </lineage>
</organism>
<dbReference type="InterPro" id="IPR001223">
    <property type="entry name" value="Glyco_hydro18_cat"/>
</dbReference>
<dbReference type="InterPro" id="IPR053214">
    <property type="entry name" value="LysM12-like"/>
</dbReference>
<keyword evidence="6" id="KW-1185">Reference proteome</keyword>
<dbReference type="SUPFAM" id="SSF54556">
    <property type="entry name" value="Chitinase insertion domain"/>
    <property type="match status" value="1"/>
</dbReference>
<reference evidence="5 6" key="1">
    <citation type="journal article" date="2017" name="G3 (Bethesda)">
        <title>First Draft Genome Sequence of the Pathogenic Fungus Lomentospora prolificans (Formerly Scedosporium prolificans).</title>
        <authorList>
            <person name="Luo R."/>
            <person name="Zimin A."/>
            <person name="Workman R."/>
            <person name="Fan Y."/>
            <person name="Pertea G."/>
            <person name="Grossman N."/>
            <person name="Wear M.P."/>
            <person name="Jia B."/>
            <person name="Miller H."/>
            <person name="Casadevall A."/>
            <person name="Timp W."/>
            <person name="Zhang S.X."/>
            <person name="Salzberg S.L."/>
        </authorList>
    </citation>
    <scope>NUCLEOTIDE SEQUENCE [LARGE SCALE GENOMIC DNA]</scope>
    <source>
        <strain evidence="5 6">JHH-5317</strain>
    </source>
</reference>
<dbReference type="PANTHER" id="PTHR47700">
    <property type="entry name" value="V CHITINASE, PUTATIVE (AFU_ORTHOLOGUE AFUA_6G13720)-RELATED"/>
    <property type="match status" value="1"/>
</dbReference>
<evidence type="ECO:0000259" key="4">
    <source>
        <dbReference type="Pfam" id="PF00704"/>
    </source>
</evidence>
<evidence type="ECO:0000313" key="6">
    <source>
        <dbReference type="Proteomes" id="UP000233524"/>
    </source>
</evidence>
<evidence type="ECO:0000256" key="2">
    <source>
        <dbReference type="ARBA" id="ARBA00022669"/>
    </source>
</evidence>
<evidence type="ECO:0000313" key="5">
    <source>
        <dbReference type="EMBL" id="PKS08412.1"/>
    </source>
</evidence>
<evidence type="ECO:0000256" key="3">
    <source>
        <dbReference type="ARBA" id="ARBA00023026"/>
    </source>
</evidence>
<keyword evidence="3" id="KW-0843">Virulence</keyword>
<protein>
    <recommendedName>
        <fullName evidence="4">GH18 domain-containing protein</fullName>
    </recommendedName>
</protein>
<comment type="caution">
    <text evidence="5">The sequence shown here is derived from an EMBL/GenBank/DDBJ whole genome shotgun (WGS) entry which is preliminary data.</text>
</comment>
<dbReference type="SUPFAM" id="SSF51445">
    <property type="entry name" value="(Trans)glycosidases"/>
    <property type="match status" value="1"/>
</dbReference>
<evidence type="ECO:0000256" key="1">
    <source>
        <dbReference type="ARBA" id="ARBA00008682"/>
    </source>
</evidence>
<dbReference type="STRING" id="41688.A0A2N3N7S2"/>
<dbReference type="GO" id="GO:0008061">
    <property type="term" value="F:chitin binding"/>
    <property type="evidence" value="ECO:0007669"/>
    <property type="project" value="UniProtKB-KW"/>
</dbReference>
<dbReference type="InterPro" id="IPR029070">
    <property type="entry name" value="Chitinase_insertion_sf"/>
</dbReference>
<dbReference type="InParanoid" id="A0A2N3N7S2"/>
<dbReference type="EMBL" id="NLAX01000697">
    <property type="protein sequence ID" value="PKS08412.1"/>
    <property type="molecule type" value="Genomic_DNA"/>
</dbReference>
<feature type="domain" description="GH18" evidence="4">
    <location>
        <begin position="1"/>
        <end position="152"/>
    </location>
</feature>
<dbReference type="GO" id="GO:0005975">
    <property type="term" value="P:carbohydrate metabolic process"/>
    <property type="evidence" value="ECO:0007669"/>
    <property type="project" value="InterPro"/>
</dbReference>
<accession>A0A2N3N7S2</accession>
<proteinExistence type="inferred from homology"/>
<comment type="similarity">
    <text evidence="1">Belongs to the glycosyl hydrolase 18 family. Chitinase class V subfamily.</text>
</comment>
<dbReference type="Pfam" id="PF00704">
    <property type="entry name" value="Glyco_hydro_18"/>
    <property type="match status" value="1"/>
</dbReference>
<dbReference type="Gene3D" id="3.10.50.10">
    <property type="match status" value="1"/>
</dbReference>
<dbReference type="PANTHER" id="PTHR47700:SF2">
    <property type="entry name" value="CHITINASE"/>
    <property type="match status" value="1"/>
</dbReference>
<gene>
    <name evidence="5" type="ORF">jhhlp_005356</name>
</gene>